<sequence length="279" mass="31540">MEVVGGVSLRPSSAQAPARIGKLPSVDFLVRAAPRRQPARRALVVEARGGRSWSERQLQQQRRMPQLPKIEDDGNPRFVIFIRTANVYFWYPLNVVTGGTTAKIMLAAKDNFLGKYIYKDTLARNLAAVIYKDEDEIIDTAKAQYRVLKNENEFRYGYKVVEKGNIRSALTTSNVIELPKKDELKTVVDKVKDFFGDVTTGAKESFAQITGSAVTKEDEEAEGQEEKFRSKKRKKRKSKQGLSKEGELILSLSTSHLPCSRPELLCNFSSFIFLPRYNV</sequence>
<dbReference type="Proteomes" id="UP000324897">
    <property type="component" value="Chromosome 1"/>
</dbReference>
<gene>
    <name evidence="2" type="ORF">EJB05_20955</name>
</gene>
<dbReference type="Pfam" id="PF20133">
    <property type="entry name" value="HHL1-like"/>
    <property type="match status" value="1"/>
</dbReference>
<dbReference type="EMBL" id="RWGY01000011">
    <property type="protein sequence ID" value="TVU29391.1"/>
    <property type="molecule type" value="Genomic_DNA"/>
</dbReference>
<organism evidence="2 3">
    <name type="scientific">Eragrostis curvula</name>
    <name type="common">weeping love grass</name>
    <dbReference type="NCBI Taxonomy" id="38414"/>
    <lineage>
        <taxon>Eukaryota</taxon>
        <taxon>Viridiplantae</taxon>
        <taxon>Streptophyta</taxon>
        <taxon>Embryophyta</taxon>
        <taxon>Tracheophyta</taxon>
        <taxon>Spermatophyta</taxon>
        <taxon>Magnoliopsida</taxon>
        <taxon>Liliopsida</taxon>
        <taxon>Poales</taxon>
        <taxon>Poaceae</taxon>
        <taxon>PACMAD clade</taxon>
        <taxon>Chloridoideae</taxon>
        <taxon>Eragrostideae</taxon>
        <taxon>Eragrostidinae</taxon>
        <taxon>Eragrostis</taxon>
    </lineage>
</organism>
<proteinExistence type="predicted"/>
<comment type="caution">
    <text evidence="2">The sequence shown here is derived from an EMBL/GenBank/DDBJ whole genome shotgun (WGS) entry which is preliminary data.</text>
</comment>
<feature type="compositionally biased region" description="Basic residues" evidence="1">
    <location>
        <begin position="229"/>
        <end position="239"/>
    </location>
</feature>
<feature type="region of interest" description="Disordered" evidence="1">
    <location>
        <begin position="214"/>
        <end position="241"/>
    </location>
</feature>
<accession>A0A5J9V1X0</accession>
<protein>
    <recommendedName>
        <fullName evidence="4">Protein HHL1, chloroplastic</fullName>
    </recommendedName>
</protein>
<evidence type="ECO:0000313" key="3">
    <source>
        <dbReference type="Proteomes" id="UP000324897"/>
    </source>
</evidence>
<dbReference type="InterPro" id="IPR045388">
    <property type="entry name" value="HHL1-like"/>
</dbReference>
<reference evidence="2 3" key="1">
    <citation type="journal article" date="2019" name="Sci. Rep.">
        <title>A high-quality genome of Eragrostis curvula grass provides insights into Poaceae evolution and supports new strategies to enhance forage quality.</title>
        <authorList>
            <person name="Carballo J."/>
            <person name="Santos B.A.C.M."/>
            <person name="Zappacosta D."/>
            <person name="Garbus I."/>
            <person name="Selva J.P."/>
            <person name="Gallo C.A."/>
            <person name="Diaz A."/>
            <person name="Albertini E."/>
            <person name="Caccamo M."/>
            <person name="Echenique V."/>
        </authorList>
    </citation>
    <scope>NUCLEOTIDE SEQUENCE [LARGE SCALE GENOMIC DNA]</scope>
    <source>
        <strain evidence="3">cv. Victoria</strain>
        <tissue evidence="2">Leaf</tissue>
    </source>
</reference>
<keyword evidence="3" id="KW-1185">Reference proteome</keyword>
<evidence type="ECO:0000313" key="2">
    <source>
        <dbReference type="EMBL" id="TVU29391.1"/>
    </source>
</evidence>
<evidence type="ECO:0008006" key="4">
    <source>
        <dbReference type="Google" id="ProtNLM"/>
    </source>
</evidence>
<evidence type="ECO:0000256" key="1">
    <source>
        <dbReference type="SAM" id="MobiDB-lite"/>
    </source>
</evidence>
<dbReference type="PANTHER" id="PTHR48191">
    <property type="entry name" value="PROTEIN HHL1 CHLOROPLASTIC"/>
    <property type="match status" value="1"/>
</dbReference>
<dbReference type="Gramene" id="TVU29391">
    <property type="protein sequence ID" value="TVU29391"/>
    <property type="gene ID" value="EJB05_20955"/>
</dbReference>
<dbReference type="PANTHER" id="PTHR48191:SF2">
    <property type="entry name" value="PROTEIN HHL1, CHLOROPLASTIC"/>
    <property type="match status" value="1"/>
</dbReference>
<dbReference type="AlphaFoldDB" id="A0A5J9V1X0"/>
<dbReference type="OrthoDB" id="566705at2759"/>
<name>A0A5J9V1X0_9POAL</name>